<reference evidence="1 2" key="1">
    <citation type="submission" date="2016-11" db="EMBL/GenBank/DDBJ databases">
        <authorList>
            <person name="Jaros S."/>
            <person name="Januszkiewicz K."/>
            <person name="Wedrychowicz H."/>
        </authorList>
    </citation>
    <scope>NUCLEOTIDE SEQUENCE [LARGE SCALE GENOMIC DNA]</scope>
    <source>
        <strain evidence="1 2">DSM 10068</strain>
    </source>
</reference>
<dbReference type="EMBL" id="FQXV01000003">
    <property type="protein sequence ID" value="SHH84130.1"/>
    <property type="molecule type" value="Genomic_DNA"/>
</dbReference>
<dbReference type="Proteomes" id="UP000183995">
    <property type="component" value="Unassembled WGS sequence"/>
</dbReference>
<dbReference type="RefSeq" id="WP_073076695.1">
    <property type="nucleotide sequence ID" value="NZ_FQXV01000003.1"/>
</dbReference>
<dbReference type="STRING" id="1123282.SAMN02745823_01138"/>
<gene>
    <name evidence="1" type="ORF">SAMN02745823_01138</name>
</gene>
<name>A0A1M5W9H7_9FIRM</name>
<protein>
    <recommendedName>
        <fullName evidence="3">FlgN protein</fullName>
    </recommendedName>
</protein>
<sequence length="150" mass="16946">MNTARTAHEELRTLMTEALQSCMALQKYSDDNFDVFLGDDDDKILEVVSNREKIIESLVNTEHKIDLILESTDGNDSGSVLPADVDETRRSIRAVLDEVSAKDTELMKIVSGRMQQYKTEILKVRNKKNLSAYIRPGFMSEPGDSVDFTK</sequence>
<keyword evidence="2" id="KW-1185">Reference proteome</keyword>
<evidence type="ECO:0000313" key="1">
    <source>
        <dbReference type="EMBL" id="SHH84130.1"/>
    </source>
</evidence>
<dbReference type="AlphaFoldDB" id="A0A1M5W9H7"/>
<evidence type="ECO:0000313" key="2">
    <source>
        <dbReference type="Proteomes" id="UP000183995"/>
    </source>
</evidence>
<accession>A0A1M5W9H7</accession>
<evidence type="ECO:0008006" key="3">
    <source>
        <dbReference type="Google" id="ProtNLM"/>
    </source>
</evidence>
<organism evidence="1 2">
    <name type="scientific">Sporobacter termitidis DSM 10068</name>
    <dbReference type="NCBI Taxonomy" id="1123282"/>
    <lineage>
        <taxon>Bacteria</taxon>
        <taxon>Bacillati</taxon>
        <taxon>Bacillota</taxon>
        <taxon>Clostridia</taxon>
        <taxon>Eubacteriales</taxon>
        <taxon>Oscillospiraceae</taxon>
        <taxon>Sporobacter</taxon>
    </lineage>
</organism>
<proteinExistence type="predicted"/>